<keyword evidence="2" id="KW-0521">NADP</keyword>
<evidence type="ECO:0000256" key="1">
    <source>
        <dbReference type="ARBA" id="ARBA00006484"/>
    </source>
</evidence>
<dbReference type="GO" id="GO:0016491">
    <property type="term" value="F:oxidoreductase activity"/>
    <property type="evidence" value="ECO:0007669"/>
    <property type="project" value="UniProtKB-KW"/>
</dbReference>
<evidence type="ECO:0000256" key="3">
    <source>
        <dbReference type="ARBA" id="ARBA00023002"/>
    </source>
</evidence>
<proteinExistence type="inferred from homology"/>
<keyword evidence="3" id="KW-0560">Oxidoreductase</keyword>
<dbReference type="GeneID" id="96903540"/>
<dbReference type="EMBL" id="HE576755">
    <property type="protein sequence ID" value="CCC69934.1"/>
    <property type="molecule type" value="Genomic_DNA"/>
</dbReference>
<reference key="2">
    <citation type="submission" date="2011-08" db="EMBL/GenBank/DDBJ databases">
        <title>Genome sequence of Naumovozyma castellii.</title>
        <authorList>
            <person name="Gordon J.L."/>
            <person name="Armisen D."/>
            <person name="Proux-Wera E."/>
            <person name="OhEigeartaigh S.S."/>
            <person name="Byrne K.P."/>
            <person name="Wolfe K.H."/>
        </authorList>
    </citation>
    <scope>NUCLEOTIDE SEQUENCE</scope>
    <source>
        <strain>Type strain:CBS 4309</strain>
    </source>
</reference>
<organism evidence="4 5">
    <name type="scientific">Naumovozyma castellii</name>
    <name type="common">Yeast</name>
    <name type="synonym">Saccharomyces castellii</name>
    <dbReference type="NCBI Taxonomy" id="27288"/>
    <lineage>
        <taxon>Eukaryota</taxon>
        <taxon>Fungi</taxon>
        <taxon>Dikarya</taxon>
        <taxon>Ascomycota</taxon>
        <taxon>Saccharomycotina</taxon>
        <taxon>Saccharomycetes</taxon>
        <taxon>Saccharomycetales</taxon>
        <taxon>Saccharomycetaceae</taxon>
        <taxon>Naumovozyma</taxon>
    </lineage>
</organism>
<dbReference type="STRING" id="1064592.G0VEE3"/>
<evidence type="ECO:0008006" key="6">
    <source>
        <dbReference type="Google" id="ProtNLM"/>
    </source>
</evidence>
<dbReference type="Proteomes" id="UP000001640">
    <property type="component" value="Chromosome 4"/>
</dbReference>
<evidence type="ECO:0000313" key="5">
    <source>
        <dbReference type="Proteomes" id="UP000001640"/>
    </source>
</evidence>
<dbReference type="Pfam" id="PF00106">
    <property type="entry name" value="adh_short"/>
    <property type="match status" value="1"/>
</dbReference>
<dbReference type="HOGENOM" id="CLU_010194_44_6_1"/>
<dbReference type="KEGG" id="ncs:NCAS_0D03530"/>
<dbReference type="OrthoDB" id="191139at2759"/>
<dbReference type="InParanoid" id="G0VEE3"/>
<evidence type="ECO:0000313" key="4">
    <source>
        <dbReference type="EMBL" id="CCC69934.1"/>
    </source>
</evidence>
<gene>
    <name evidence="4" type="primary">NCAS0D03530</name>
    <name evidence="4" type="ordered locus">NCAS_0D03530</name>
</gene>
<keyword evidence="5" id="KW-1185">Reference proteome</keyword>
<sequence>MSEPIPPAPPISKWNLLKDGYYSFRANPPKYLPADYPDLTSKTALITGTNTGIGFEVMKLLYSKNCNIIAVVRSAEKGEAAKKEAIEKYPNSKGSISVVGGNDFLDLTTVKPASEEIKLVLGDKPLNIIIHNAGLMAPVNTGTSKQGLEAMFSTNVLGPQLLQHFLDPLFLKKDDDLKRIVWVSSGAHANACFDYGIHWDDPTYEKCTIAERPSPYELYGQSKAANIYQAKAWATKNKEIVDEIGCVSVSCYPGNLKTDLQRGWNPILKRIFNYILWDSIYGAYSELYSALSPDLTVKDQGAYIFPFGEVHAPREDIEAGLKNGTDLRLWDLVEDKIQEFF</sequence>
<dbReference type="RefSeq" id="XP_003676295.1">
    <property type="nucleotide sequence ID" value="XM_003676247.1"/>
</dbReference>
<dbReference type="SUPFAM" id="SSF51735">
    <property type="entry name" value="NAD(P)-binding Rossmann-fold domains"/>
    <property type="match status" value="1"/>
</dbReference>
<comment type="similarity">
    <text evidence="1">Belongs to the short-chain dehydrogenases/reductases (SDR) family.</text>
</comment>
<name>G0VEE3_NAUCA</name>
<dbReference type="PANTHER" id="PTHR24320">
    <property type="entry name" value="RETINOL DEHYDROGENASE"/>
    <property type="match status" value="1"/>
</dbReference>
<dbReference type="InterPro" id="IPR036291">
    <property type="entry name" value="NAD(P)-bd_dom_sf"/>
</dbReference>
<dbReference type="PANTHER" id="PTHR24320:SF236">
    <property type="entry name" value="SHORT-CHAIN DEHYDROGENASE-RELATED"/>
    <property type="match status" value="1"/>
</dbReference>
<accession>G0VEE3</accession>
<reference evidence="4 5" key="1">
    <citation type="journal article" date="2011" name="Proc. Natl. Acad. Sci. U.S.A.">
        <title>Evolutionary erosion of yeast sex chromosomes by mating-type switching accidents.</title>
        <authorList>
            <person name="Gordon J.L."/>
            <person name="Armisen D."/>
            <person name="Proux-Wera E."/>
            <person name="Oheigeartaigh S.S."/>
            <person name="Byrne K.P."/>
            <person name="Wolfe K.H."/>
        </authorList>
    </citation>
    <scope>NUCLEOTIDE SEQUENCE [LARGE SCALE GENOMIC DNA]</scope>
    <source>
        <strain evidence="5">ATCC 76901 / BCRC 22586 / CBS 4309 / NBRC 1992 / NRRL Y-12630</strain>
    </source>
</reference>
<evidence type="ECO:0000256" key="2">
    <source>
        <dbReference type="ARBA" id="ARBA00022857"/>
    </source>
</evidence>
<dbReference type="OMA" id="VMRCPKS"/>
<dbReference type="Gene3D" id="3.40.50.720">
    <property type="entry name" value="NAD(P)-binding Rossmann-like Domain"/>
    <property type="match status" value="1"/>
</dbReference>
<dbReference type="AlphaFoldDB" id="G0VEE3"/>
<protein>
    <recommendedName>
        <fullName evidence="6">NAD(P)-binding protein</fullName>
    </recommendedName>
</protein>
<dbReference type="eggNOG" id="KOG1208">
    <property type="taxonomic scope" value="Eukaryota"/>
</dbReference>
<dbReference type="PRINTS" id="PR00081">
    <property type="entry name" value="GDHRDH"/>
</dbReference>
<dbReference type="InterPro" id="IPR002347">
    <property type="entry name" value="SDR_fam"/>
</dbReference>